<keyword evidence="6" id="KW-1185">Reference proteome</keyword>
<evidence type="ECO:0008006" key="7">
    <source>
        <dbReference type="Google" id="ProtNLM"/>
    </source>
</evidence>
<feature type="compositionally biased region" description="Basic and acidic residues" evidence="4">
    <location>
        <begin position="75"/>
        <end position="84"/>
    </location>
</feature>
<reference evidence="5 6" key="1">
    <citation type="journal article" date="2018" name="Mol. Biol. Evol.">
        <title>Broad Genomic Sampling Reveals a Smut Pathogenic Ancestry of the Fungal Clade Ustilaginomycotina.</title>
        <authorList>
            <person name="Kijpornyongpan T."/>
            <person name="Mondo S.J."/>
            <person name="Barry K."/>
            <person name="Sandor L."/>
            <person name="Lee J."/>
            <person name="Lipzen A."/>
            <person name="Pangilinan J."/>
            <person name="LaButti K."/>
            <person name="Hainaut M."/>
            <person name="Henrissat B."/>
            <person name="Grigoriev I.V."/>
            <person name="Spatafora J.W."/>
            <person name="Aime M.C."/>
        </authorList>
    </citation>
    <scope>NUCLEOTIDE SEQUENCE [LARGE SCALE GENOMIC DNA]</scope>
    <source>
        <strain evidence="5 6">MCA 5214</strain>
    </source>
</reference>
<gene>
    <name evidence="5" type="ORF">BDZ90DRAFT_17653</name>
</gene>
<keyword evidence="1" id="KW-0479">Metal-binding</keyword>
<keyword evidence="2" id="KW-0863">Zinc-finger</keyword>
<dbReference type="GO" id="GO:0006338">
    <property type="term" value="P:chromatin remodeling"/>
    <property type="evidence" value="ECO:0007669"/>
    <property type="project" value="InterPro"/>
</dbReference>
<feature type="compositionally biased region" description="Basic and acidic residues" evidence="4">
    <location>
        <begin position="52"/>
        <end position="65"/>
    </location>
</feature>
<dbReference type="GeneID" id="37025559"/>
<accession>A0A316V0N6</accession>
<dbReference type="InterPro" id="IPR039723">
    <property type="entry name" value="Vps71/ZNHIT1"/>
</dbReference>
<evidence type="ECO:0000256" key="2">
    <source>
        <dbReference type="ARBA" id="ARBA00022771"/>
    </source>
</evidence>
<evidence type="ECO:0000256" key="4">
    <source>
        <dbReference type="SAM" id="MobiDB-lite"/>
    </source>
</evidence>
<dbReference type="PANTHER" id="PTHR13093">
    <property type="entry name" value="ZINC FINGER HIT DOMAIN CONTAINING PROTEIN 1"/>
    <property type="match status" value="1"/>
</dbReference>
<dbReference type="RefSeq" id="XP_025365170.1">
    <property type="nucleotide sequence ID" value="XM_025503736.1"/>
</dbReference>
<evidence type="ECO:0000313" key="6">
    <source>
        <dbReference type="Proteomes" id="UP000245884"/>
    </source>
</evidence>
<proteinExistence type="predicted"/>
<dbReference type="Proteomes" id="UP000245884">
    <property type="component" value="Unassembled WGS sequence"/>
</dbReference>
<evidence type="ECO:0000256" key="3">
    <source>
        <dbReference type="ARBA" id="ARBA00022833"/>
    </source>
</evidence>
<dbReference type="AlphaFoldDB" id="A0A316V0N6"/>
<dbReference type="GO" id="GO:0008270">
    <property type="term" value="F:zinc ion binding"/>
    <property type="evidence" value="ECO:0007669"/>
    <property type="project" value="UniProtKB-KW"/>
</dbReference>
<evidence type="ECO:0000313" key="5">
    <source>
        <dbReference type="EMBL" id="PWN30558.1"/>
    </source>
</evidence>
<organism evidence="5 6">
    <name type="scientific">Jaminaea rosea</name>
    <dbReference type="NCBI Taxonomy" id="1569628"/>
    <lineage>
        <taxon>Eukaryota</taxon>
        <taxon>Fungi</taxon>
        <taxon>Dikarya</taxon>
        <taxon>Basidiomycota</taxon>
        <taxon>Ustilaginomycotina</taxon>
        <taxon>Exobasidiomycetes</taxon>
        <taxon>Microstromatales</taxon>
        <taxon>Microstromatales incertae sedis</taxon>
        <taxon>Jaminaea</taxon>
    </lineage>
</organism>
<evidence type="ECO:0000256" key="1">
    <source>
        <dbReference type="ARBA" id="ARBA00022723"/>
    </source>
</evidence>
<feature type="region of interest" description="Disordered" evidence="4">
    <location>
        <begin position="19"/>
        <end position="153"/>
    </location>
</feature>
<sequence length="262" mass="28538">MSSRKRSQRKASSLATAAISLQSTDQYDGVGRSAAGPSVLASKPLTVQQRQQLDEERREHEEKERQSKRRKVRKRLDELERTNYRDAISSSRPGIDSASRNEAEGVSIPNSVLEEAVKHHKEPSGSRLSLAISDVPGEGDRPSSSAPQRKQSATVRRLLNYRRGYYSLLEDAASDEVFTSAACNYDSASASVDPLLSLSVSQGKGTSGVIPTAGLIYPRRPPFCTVCSQAASVNCPRCGDRTCAASACLETHNDARCDRPIR</sequence>
<dbReference type="OrthoDB" id="74807at2759"/>
<keyword evidence="3" id="KW-0862">Zinc</keyword>
<protein>
    <recommendedName>
        <fullName evidence="7">HIT-type domain-containing protein</fullName>
    </recommendedName>
</protein>
<dbReference type="CDD" id="cd21437">
    <property type="entry name" value="zf-HIT_ZNHIT1_like"/>
    <property type="match status" value="1"/>
</dbReference>
<feature type="compositionally biased region" description="Polar residues" evidence="4">
    <location>
        <begin position="142"/>
        <end position="153"/>
    </location>
</feature>
<name>A0A316V0N6_9BASI</name>
<dbReference type="EMBL" id="KZ819662">
    <property type="protein sequence ID" value="PWN30558.1"/>
    <property type="molecule type" value="Genomic_DNA"/>
</dbReference>
<dbReference type="STRING" id="1569628.A0A316V0N6"/>